<dbReference type="GO" id="GO:0050462">
    <property type="term" value="F:N-acetylneuraminate synthase activity"/>
    <property type="evidence" value="ECO:0007669"/>
    <property type="project" value="UniProtKB-EC"/>
</dbReference>
<gene>
    <name evidence="2" type="primary">neuB</name>
    <name evidence="2" type="ORF">NFG58_12440</name>
</gene>
<dbReference type="Gene3D" id="3.20.20.70">
    <property type="entry name" value="Aldolase class I"/>
    <property type="match status" value="1"/>
</dbReference>
<dbReference type="InterPro" id="IPR051690">
    <property type="entry name" value="PseI-like"/>
</dbReference>
<dbReference type="Gene3D" id="3.90.1210.10">
    <property type="entry name" value="Antifreeze-like/N-acetylneuraminic acid synthase C-terminal domain"/>
    <property type="match status" value="1"/>
</dbReference>
<dbReference type="InterPro" id="IPR013785">
    <property type="entry name" value="Aldolase_TIM"/>
</dbReference>
<dbReference type="SUPFAM" id="SSF51569">
    <property type="entry name" value="Aldolase"/>
    <property type="match status" value="1"/>
</dbReference>
<dbReference type="SMART" id="SM00858">
    <property type="entry name" value="SAF"/>
    <property type="match status" value="1"/>
</dbReference>
<dbReference type="NCBIfam" id="TIGR03569">
    <property type="entry name" value="NeuB_NnaB"/>
    <property type="match status" value="1"/>
</dbReference>
<name>A0AAU7KD07_9GAMM</name>
<dbReference type="EC" id="2.5.1.56" evidence="2"/>
<proteinExistence type="predicted"/>
<dbReference type="EMBL" id="CP098827">
    <property type="protein sequence ID" value="XBO69436.1"/>
    <property type="molecule type" value="Genomic_DNA"/>
</dbReference>
<dbReference type="AlphaFoldDB" id="A0AAU7KD07"/>
<dbReference type="RefSeq" id="WP_348826607.1">
    <property type="nucleotide sequence ID" value="NZ_CP098827.1"/>
</dbReference>
<dbReference type="GO" id="GO:0047444">
    <property type="term" value="F:N-acylneuraminate-9-phosphate synthase activity"/>
    <property type="evidence" value="ECO:0007669"/>
    <property type="project" value="TreeGrafter"/>
</dbReference>
<evidence type="ECO:0000313" key="2">
    <source>
        <dbReference type="EMBL" id="XBO69436.1"/>
    </source>
</evidence>
<dbReference type="PANTHER" id="PTHR42966">
    <property type="entry name" value="N-ACETYLNEURAMINATE SYNTHASE"/>
    <property type="match status" value="1"/>
</dbReference>
<sequence>MSHSEVVETRRVASSRAESPGVQVIAEAGVNHNGCLDTAMALVDAARECGADAVKFQWFKAEQLVTADAAQASYQRKACPEDGSQYAMLKRLELGLDDFRRLAQYSRDSGIEFLASPFDEDSVEWLAALDVGCFKVASGELTNLPLLSRIGAQGKPVLLSTGMSFLGEIEAALATLSAAGAGDVTVLHCVSEYPAPVDQINLAAMDTLAQAFGCPVGYSDHSDGIDIALAAVARGAVVIEKHLTLDTTMAGPDHAASLDPQAFLAMVTAIRRIEQALGDGRKRPAPCEQPQRELVRRSVVAGRDIDAGEVLAQGDLLLKRPGSGLPAAALPQLIGRVARRRIGRDALLDWADLT</sequence>
<dbReference type="InterPro" id="IPR013974">
    <property type="entry name" value="SAF"/>
</dbReference>
<evidence type="ECO:0000259" key="1">
    <source>
        <dbReference type="PROSITE" id="PS50844"/>
    </source>
</evidence>
<reference evidence="2" key="1">
    <citation type="submission" date="2022-06" db="EMBL/GenBank/DDBJ databases">
        <title>A novel DMS-producing enzyme.</title>
        <authorList>
            <person name="Zhang Y."/>
        </authorList>
    </citation>
    <scope>NUCLEOTIDE SEQUENCE</scope>
    <source>
        <strain evidence="2">RT37</strain>
    </source>
</reference>
<feature type="domain" description="AFP-like" evidence="1">
    <location>
        <begin position="298"/>
        <end position="354"/>
    </location>
</feature>
<protein>
    <submittedName>
        <fullName evidence="2">N-acetylneuraminate synthase</fullName>
        <ecNumber evidence="2">2.5.1.56</ecNumber>
    </submittedName>
</protein>
<dbReference type="InterPro" id="IPR057736">
    <property type="entry name" value="SAF_PseI/NeuA/NeuB"/>
</dbReference>
<dbReference type="GO" id="GO:0016051">
    <property type="term" value="P:carbohydrate biosynthetic process"/>
    <property type="evidence" value="ECO:0007669"/>
    <property type="project" value="InterPro"/>
</dbReference>
<dbReference type="SUPFAM" id="SSF51269">
    <property type="entry name" value="AFP III-like domain"/>
    <property type="match status" value="1"/>
</dbReference>
<dbReference type="PROSITE" id="PS50844">
    <property type="entry name" value="AFP_LIKE"/>
    <property type="match status" value="1"/>
</dbReference>
<accession>A0AAU7KD07</accession>
<dbReference type="InterPro" id="IPR020007">
    <property type="entry name" value="NeuB/NeuA"/>
</dbReference>
<dbReference type="InterPro" id="IPR036732">
    <property type="entry name" value="AFP_Neu5c_C_sf"/>
</dbReference>
<organism evidence="2">
    <name type="scientific">Halomonas sp. RT37</name>
    <dbReference type="NCBI Taxonomy" id="2950872"/>
    <lineage>
        <taxon>Bacteria</taxon>
        <taxon>Pseudomonadati</taxon>
        <taxon>Pseudomonadota</taxon>
        <taxon>Gammaproteobacteria</taxon>
        <taxon>Oceanospirillales</taxon>
        <taxon>Halomonadaceae</taxon>
        <taxon>Halomonas</taxon>
    </lineage>
</organism>
<dbReference type="PANTHER" id="PTHR42966:SF1">
    <property type="entry name" value="SIALIC ACID SYNTHASE"/>
    <property type="match status" value="1"/>
</dbReference>
<dbReference type="Pfam" id="PF08666">
    <property type="entry name" value="SAF"/>
    <property type="match status" value="1"/>
</dbReference>
<dbReference type="InterPro" id="IPR013132">
    <property type="entry name" value="PseI/NeuA/B-like_N"/>
</dbReference>
<dbReference type="Pfam" id="PF03102">
    <property type="entry name" value="NeuB"/>
    <property type="match status" value="1"/>
</dbReference>
<dbReference type="InterPro" id="IPR006190">
    <property type="entry name" value="SAF_AFP_Neu5Ac"/>
</dbReference>
<dbReference type="CDD" id="cd11615">
    <property type="entry name" value="SAF_NeuB_like"/>
    <property type="match status" value="1"/>
</dbReference>
<keyword evidence="2" id="KW-0808">Transferase</keyword>